<name>A0A840PMA2_9ACTN</name>
<dbReference type="SUPFAM" id="SSF48208">
    <property type="entry name" value="Six-hairpin glycosidases"/>
    <property type="match status" value="1"/>
</dbReference>
<keyword evidence="3" id="KW-0119">Carbohydrate metabolism</keyword>
<dbReference type="InterPro" id="IPR014756">
    <property type="entry name" value="Ig_E-set"/>
</dbReference>
<dbReference type="Gene3D" id="2.60.40.10">
    <property type="entry name" value="Immunoglobulins"/>
    <property type="match status" value="1"/>
</dbReference>
<evidence type="ECO:0000256" key="6">
    <source>
        <dbReference type="SAM" id="SignalP"/>
    </source>
</evidence>
<dbReference type="SUPFAM" id="SSF49785">
    <property type="entry name" value="Galactose-binding domain-like"/>
    <property type="match status" value="1"/>
</dbReference>
<feature type="chain" id="PRO_5032985576" evidence="6">
    <location>
        <begin position="34"/>
        <end position="950"/>
    </location>
</feature>
<keyword evidence="10" id="KW-1185">Reference proteome</keyword>
<dbReference type="InterPro" id="IPR013783">
    <property type="entry name" value="Ig-like_fold"/>
</dbReference>
<dbReference type="GO" id="GO:0000272">
    <property type="term" value="P:polysaccharide catabolic process"/>
    <property type="evidence" value="ECO:0007669"/>
    <property type="project" value="UniProtKB-KW"/>
</dbReference>
<evidence type="ECO:0000256" key="3">
    <source>
        <dbReference type="ARBA" id="ARBA00023277"/>
    </source>
</evidence>
<dbReference type="Gene3D" id="1.50.10.10">
    <property type="match status" value="1"/>
</dbReference>
<dbReference type="EMBL" id="JACHGN010000026">
    <property type="protein sequence ID" value="MBB5138921.1"/>
    <property type="molecule type" value="Genomic_DNA"/>
</dbReference>
<evidence type="ECO:0000259" key="8">
    <source>
        <dbReference type="Pfam" id="PF02927"/>
    </source>
</evidence>
<comment type="similarity">
    <text evidence="1">Belongs to the glycosyl hydrolase 9 (cellulase E) family.</text>
</comment>
<protein>
    <submittedName>
        <fullName evidence="9">Endoglucanase</fullName>
        <ecNumber evidence="9">3.2.1.4</ecNumber>
    </submittedName>
</protein>
<dbReference type="EC" id="3.2.1.4" evidence="9"/>
<dbReference type="CDD" id="cd02850">
    <property type="entry name" value="E_set_Cellulase_N"/>
    <property type="match status" value="1"/>
</dbReference>
<dbReference type="GO" id="GO:0008810">
    <property type="term" value="F:cellulase activity"/>
    <property type="evidence" value="ECO:0007669"/>
    <property type="project" value="UniProtKB-EC"/>
</dbReference>
<organism evidence="9 10">
    <name type="scientific">Thermocatellispora tengchongensis</name>
    <dbReference type="NCBI Taxonomy" id="1073253"/>
    <lineage>
        <taxon>Bacteria</taxon>
        <taxon>Bacillati</taxon>
        <taxon>Actinomycetota</taxon>
        <taxon>Actinomycetes</taxon>
        <taxon>Streptosporangiales</taxon>
        <taxon>Streptosporangiaceae</taxon>
        <taxon>Thermocatellispora</taxon>
    </lineage>
</organism>
<evidence type="ECO:0000256" key="5">
    <source>
        <dbReference type="ARBA" id="ARBA00023326"/>
    </source>
</evidence>
<dbReference type="InterPro" id="IPR008928">
    <property type="entry name" value="6-hairpin_glycosidase_sf"/>
</dbReference>
<feature type="signal peptide" evidence="6">
    <location>
        <begin position="1"/>
        <end position="33"/>
    </location>
</feature>
<dbReference type="Proteomes" id="UP000578449">
    <property type="component" value="Unassembled WGS sequence"/>
</dbReference>
<dbReference type="Pfam" id="PF00759">
    <property type="entry name" value="Glyco_hydro_9"/>
    <property type="match status" value="1"/>
</dbReference>
<feature type="domain" description="Glycoside hydrolase family 9" evidence="7">
    <location>
        <begin position="134"/>
        <end position="579"/>
    </location>
</feature>
<dbReference type="InterPro" id="IPR008979">
    <property type="entry name" value="Galactose-bd-like_sf"/>
</dbReference>
<dbReference type="RefSeq" id="WP_185055775.1">
    <property type="nucleotide sequence ID" value="NZ_BAABIX010000014.1"/>
</dbReference>
<evidence type="ECO:0000313" key="9">
    <source>
        <dbReference type="EMBL" id="MBB5138921.1"/>
    </source>
</evidence>
<keyword evidence="2 9" id="KW-0378">Hydrolase</keyword>
<keyword evidence="6" id="KW-0732">Signal</keyword>
<evidence type="ECO:0000259" key="7">
    <source>
        <dbReference type="Pfam" id="PF00759"/>
    </source>
</evidence>
<dbReference type="SUPFAM" id="SSF81296">
    <property type="entry name" value="E set domains"/>
    <property type="match status" value="1"/>
</dbReference>
<gene>
    <name evidence="9" type="ORF">HNP84_008683</name>
</gene>
<accession>A0A840PMA2</accession>
<dbReference type="PANTHER" id="PTHR22298">
    <property type="entry name" value="ENDO-1,4-BETA-GLUCANASE"/>
    <property type="match status" value="1"/>
</dbReference>
<feature type="domain" description="Cellulase Ig-like" evidence="8">
    <location>
        <begin position="38"/>
        <end position="117"/>
    </location>
</feature>
<keyword evidence="4 9" id="KW-0326">Glycosidase</keyword>
<keyword evidence="5" id="KW-0624">Polysaccharide degradation</keyword>
<dbReference type="InterPro" id="IPR004197">
    <property type="entry name" value="Cellulase_Ig-like"/>
</dbReference>
<dbReference type="AlphaFoldDB" id="A0A840PMA2"/>
<dbReference type="Gene3D" id="2.60.120.430">
    <property type="entry name" value="Galactose-binding lectin"/>
    <property type="match status" value="1"/>
</dbReference>
<dbReference type="InterPro" id="IPR001701">
    <property type="entry name" value="Glyco_hydro_9"/>
</dbReference>
<evidence type="ECO:0000313" key="10">
    <source>
        <dbReference type="Proteomes" id="UP000578449"/>
    </source>
</evidence>
<evidence type="ECO:0000256" key="1">
    <source>
        <dbReference type="ARBA" id="ARBA00007072"/>
    </source>
</evidence>
<reference evidence="9 10" key="1">
    <citation type="submission" date="2020-08" db="EMBL/GenBank/DDBJ databases">
        <title>Genomic Encyclopedia of Type Strains, Phase IV (KMG-IV): sequencing the most valuable type-strain genomes for metagenomic binning, comparative biology and taxonomic classification.</title>
        <authorList>
            <person name="Goeker M."/>
        </authorList>
    </citation>
    <scope>NUCLEOTIDE SEQUENCE [LARGE SCALE GENOMIC DNA]</scope>
    <source>
        <strain evidence="9 10">DSM 45615</strain>
    </source>
</reference>
<evidence type="ECO:0000256" key="2">
    <source>
        <dbReference type="ARBA" id="ARBA00022801"/>
    </source>
</evidence>
<comment type="caution">
    <text evidence="9">The sequence shown here is derived from an EMBL/GenBank/DDBJ whole genome shotgun (WGS) entry which is preliminary data.</text>
</comment>
<dbReference type="Pfam" id="PF02927">
    <property type="entry name" value="CelD_N"/>
    <property type="match status" value="1"/>
</dbReference>
<sequence>MSSPPHARSFRRLSLVAVLAAAAVSLPANPARAAGTVEQVAVSQAGYSAGSYKVGYVVATDKLSPWTCRVVRDGAVVLPGCVLTDHGVVWGRRVYSVDLSALAQPGEGHTLEVNGVSSPPFAVAPSVWDRYKDEMTAFYRVQRASVATAEAYPAGYSSVTPSAKVFHGAGYLDDAASADGSAHHDLTGGWYDAGDYGKYGGNQWVGGEIALAYLRNESAPAVRFDNDANGVPDLLDEARFGAEYLVKMAAVGDGAMYDVRGNGTFAPPETQTDNVPGTADDRRIGGLGVGGSAKAAGTLAATARAIRSALETGAIAADKAAGFAAFAETCERTAITFHDYAAAHPDDPIGSYSTRGGLPNSMLYAEVELFLLTGEPEYGRAATQKIGALTFEDLYATNYWDLRPLSLAEFHPVADTATKARIKDLLTRQAEYFLSMTDDTPYGVFNQFKNFGVNEPHASYLGDMMRYYELFGDQRVLRAVLKGAYWVFGANPWNTSWVSGVGARHVRFLHTRLDAESYDQANTGVVVPGAMVSGPNIRDPQDVRGAGPWYADRPLWQDSSQQWRYNEYSISIQAGLLYTIMGLIRFNDAPTTGTRMPIRLPVTSPLIGDRVTGEVTVFAQPAGTLTGVDLGAEHAPMAAGDGVYTGTVSVEGAQPYANQRIDVRGVQTNGAHTHSSTHVTVAPPPPTPQTPLVYDDFGGGGIWGSQNTSWVNWWNNHAGVGVYSRQTIDGRTAGRFFHNPASASSQAKFQPWHHSVDASGYRYLTFVMKSPTPGTRIWVALHDGVRAYRVSGAASLAVPDTWTTYDFDLAAFPELDRRAVKMEIWLQQTADVDGEVHIDDISFTSKGEGSAPALDAVGVSPATGTPTTAFTFTATYTDPDDRPPFSVDLVLDGVVRTMPEAAPSDTTYSDGKVYRLKLWLPKGAHSYYVRTTDTTSPLVRTSVRTGPTVN</sequence>
<dbReference type="InterPro" id="IPR012341">
    <property type="entry name" value="6hp_glycosidase-like_sf"/>
</dbReference>
<evidence type="ECO:0000256" key="4">
    <source>
        <dbReference type="ARBA" id="ARBA00023295"/>
    </source>
</evidence>
<proteinExistence type="inferred from homology"/>